<dbReference type="OrthoDB" id="5959877at2759"/>
<feature type="region of interest" description="Disordered" evidence="1">
    <location>
        <begin position="252"/>
        <end position="272"/>
    </location>
</feature>
<protein>
    <recommendedName>
        <fullName evidence="4">DUF885 domain-containing protein</fullName>
    </recommendedName>
</protein>
<reference evidence="2 3" key="1">
    <citation type="journal article" date="2017" name="Curr. Biol.">
        <title>Genome architecture and evolution of a unichromosomal asexual nematode.</title>
        <authorList>
            <person name="Fradin H."/>
            <person name="Zegar C."/>
            <person name="Gutwein M."/>
            <person name="Lucas J."/>
            <person name="Kovtun M."/>
            <person name="Corcoran D."/>
            <person name="Baugh L.R."/>
            <person name="Kiontke K."/>
            <person name="Gunsalus K."/>
            <person name="Fitch D.H."/>
            <person name="Piano F."/>
        </authorList>
    </citation>
    <scope>NUCLEOTIDE SEQUENCE [LARGE SCALE GENOMIC DNA]</scope>
    <source>
        <strain evidence="2">PF1309</strain>
    </source>
</reference>
<name>A0A2A2JYR3_9BILA</name>
<dbReference type="AlphaFoldDB" id="A0A2A2JYR3"/>
<organism evidence="2 3">
    <name type="scientific">Diploscapter pachys</name>
    <dbReference type="NCBI Taxonomy" id="2018661"/>
    <lineage>
        <taxon>Eukaryota</taxon>
        <taxon>Metazoa</taxon>
        <taxon>Ecdysozoa</taxon>
        <taxon>Nematoda</taxon>
        <taxon>Chromadorea</taxon>
        <taxon>Rhabditida</taxon>
        <taxon>Rhabditina</taxon>
        <taxon>Rhabditomorpha</taxon>
        <taxon>Rhabditoidea</taxon>
        <taxon>Rhabditidae</taxon>
        <taxon>Diploscapter</taxon>
    </lineage>
</organism>
<accession>A0A2A2JYR3</accession>
<dbReference type="InterPro" id="IPR010281">
    <property type="entry name" value="DUF885"/>
</dbReference>
<evidence type="ECO:0000313" key="3">
    <source>
        <dbReference type="Proteomes" id="UP000218231"/>
    </source>
</evidence>
<evidence type="ECO:0000256" key="1">
    <source>
        <dbReference type="SAM" id="MobiDB-lite"/>
    </source>
</evidence>
<evidence type="ECO:0008006" key="4">
    <source>
        <dbReference type="Google" id="ProtNLM"/>
    </source>
</evidence>
<keyword evidence="3" id="KW-1185">Reference proteome</keyword>
<evidence type="ECO:0000313" key="2">
    <source>
        <dbReference type="EMBL" id="PAV66818.1"/>
    </source>
</evidence>
<sequence>MIRRAVPRRHQPDFAGRPIVEVEALRPQRRCFLGRSAQEDLIRFDRVDQPAAGRRSECAGAGIGGARIRQPQIVLQHRDHLRGEIAPLRKQQPGPLAAIAGHVGKVRAEEDEQFRTHRTVLDEAEAQRVDARFPRHRGGRAAERRHRIGEARTIHVQAQPTALRQRADRPHLVRCVDPAIFGGVGDRDRMRLHPVDVVGDRIGHRRDRLRCYLRAVAVGQEQLGAVGEEFRRAALIVLDMRVAVADHPAMRRTQRGEREAVGRGPGRHPQGRDIRAEQIGQTRIKAARQAIAVIGGVEMVGVGHRRHHAGMHGRGIVGKEAHAPALRRNGVQRQPWLSHPRPALLTLLLASVAAPALGQALPPPAPLPGDGAEDMKLKRLFYDSDERDLALNPISAIFRGDLRYADRFGDYISDPATARDKRNLESDLAVLKAIDRSKLTRVDQLAYDVFRNQAEINLRGYAPAIQAVDRLLPMDHFSGFQTFYPDFAGGKGAAPFKTVTDYENNLKRNAGYAALYDRAIARFREGMAKGVVQPRLVVENMIAQFDALIAQGVEGSVFYAPVTMFPASISAADRQRLTAAYAAQVRDVITPAHTRMRDFLKTDYLPKARATVGLSALPGGAALYAYRIEQNTTLPLAAEQVHQLGLSEVARITREMEAQKTAAGFTGTLPAFFDYLRTEKRFQPTSAEAVREGFEAIGKRIDARVREQFGVIPKTPLEIRPVPDYRAKSDAAGSYQGGTPDGTRPGVFYYNTYDLPVRYTWGMETLFLHEAVPGHHFQISLAQENAALPAFMRFGGNTAYVEGWALYAETLWKPLGMETDPYQRMGGLNDEMLRAMRLVVDTGIHAKGWSREQAIDYMLTHSAMAKTDATAEVERYIAIPGQALAYKIGQLTILKLKAEAQAKQGASFDPRGFHAAVLDSGALPMPVLEDKVRAWMATK</sequence>
<dbReference type="PANTHER" id="PTHR33361">
    <property type="entry name" value="GLR0591 PROTEIN"/>
    <property type="match status" value="1"/>
</dbReference>
<comment type="caution">
    <text evidence="2">The sequence shown here is derived from an EMBL/GenBank/DDBJ whole genome shotgun (WGS) entry which is preliminary data.</text>
</comment>
<proteinExistence type="predicted"/>
<dbReference type="Pfam" id="PF05960">
    <property type="entry name" value="DUF885"/>
    <property type="match status" value="1"/>
</dbReference>
<gene>
    <name evidence="2" type="ORF">WR25_10356</name>
</gene>
<dbReference type="Proteomes" id="UP000218231">
    <property type="component" value="Unassembled WGS sequence"/>
</dbReference>
<dbReference type="EMBL" id="LIAE01010036">
    <property type="protein sequence ID" value="PAV66818.1"/>
    <property type="molecule type" value="Genomic_DNA"/>
</dbReference>
<dbReference type="PANTHER" id="PTHR33361:SF16">
    <property type="entry name" value="DUF885 DOMAIN-CONTAINING PROTEIN"/>
    <property type="match status" value="1"/>
</dbReference>